<dbReference type="EMBL" id="SRYR01000018">
    <property type="protein sequence ID" value="TGY39936.1"/>
    <property type="molecule type" value="Genomic_DNA"/>
</dbReference>
<reference evidence="2 3" key="1">
    <citation type="submission" date="2019-04" db="EMBL/GenBank/DDBJ databases">
        <title>Microbes associate with the intestines of laboratory mice.</title>
        <authorList>
            <person name="Navarre W."/>
            <person name="Wong E."/>
            <person name="Huang K."/>
            <person name="Tropini C."/>
            <person name="Ng K."/>
            <person name="Yu B."/>
        </authorList>
    </citation>
    <scope>NUCLEOTIDE SEQUENCE [LARGE SCALE GENOMIC DNA]</scope>
    <source>
        <strain evidence="2 3">NM50_B9-20</strain>
    </source>
</reference>
<keyword evidence="1" id="KW-1133">Transmembrane helix</keyword>
<keyword evidence="1" id="KW-0472">Membrane</keyword>
<dbReference type="RefSeq" id="WP_136008263.1">
    <property type="nucleotide sequence ID" value="NZ_SRYR01000018.1"/>
</dbReference>
<evidence type="ECO:0000313" key="2">
    <source>
        <dbReference type="EMBL" id="TGY39936.1"/>
    </source>
</evidence>
<gene>
    <name evidence="2" type="ORF">E5347_16180</name>
</gene>
<sequence length="2355" mass="260052">MGKLKIKITERILAGLLVLAMVVGLMPVTVFAKSNSNPDEFTISVRDSDGIVVSGADVTYTIKDGSSVVETGEGKTDENGYIVVANMDKYLDAITKVDGSTINISYVVSKTGYKKVETNNVPVLEVDGSIDVVLIDSIPLTAKVSVTKVGSGNVKINDAEIEGADTTVTKDSTIKLEITPVDIDGGKTYIKSLKIGENNITVGKYESYTSDTLKITEDTKVAVEFTTEFNVIASSGDGGTIKLNGNNVDKVVIEKGESVNISVTPDNGYQIASVLIDGNTETISDVSAFSKEITVSNNITVIATFTKLYTIKVTYDDKKGTVVTDPACIGGKVVVTEGQGILVTATPNMNYRVSKVVKNGELQEYAENNKTYEDNITKVNKDYTYEITFALNTYKVTSSKTTNGTVSIENSSVDYGQETKITLIPENDLYRIGKITIKTDSNPTGIELDKKAEDIYDEHDDGSSVVTLKNITENTEIEVVFEKVPVVEGDWKEKVFIEPSKGELVNSYTDKDGNEVYAYSKGSVVSIKALPSYDRVNIKFAEKSSYEGWRKEKEISSTYTIEGLKVKTRRWGNEETIKLNKKIIIVIDKTEPKVTLTTEEANSNGYYNKDIKVGIAAIDPDYYSGIKTVEYWVKSDGVETQHDLINVNQEATYNGNIIVDASKNNSDNVEVIVTVTDSSGNIKTEVKKLKINTTKPTISVSIDGTLHPEAKAGYYNVVRKATITIVDRKTSFDETAVLNGLSITAKGEKGNDIAISKSEMLSDWTHSGDTHTATITFKEDANYDWKLSYKNKADLTNDSITQAGNSIYKFTVDKGSPVGSIELEKNSWNSLVSVLTFGIWRNKSVSVEAKGEDSISPLYDIQYYKSNKETALSKEELSKLYDEGKFVIENYTVNPDEQFAVYARIADYAGNILYISTDGIIVDNTASNITLNPDTPNKSGLYNKDVNVDIEVNDSVTQDKAYSGIKTIDYFVENNGVVTQSGNLYKFDEINPTKDKLKKEWTGSIKVDASKNNDDDIKVTVISYDNAGVKSEKSIDLSINIDKPVVNLSFSDTANKVEEGRGYFGADRVATIEITDRASSFDKDIATSGIKINAVDAKGKIVELDTKSMISSWTSDENTHTATITFSDDGNYIWSFNYTNKADNEMREIKPIGTTPFKFTVDKTNPTGTISIDTNIWDKLLNALTFGLYNNSSVQVKATSEDATSPTKIEYYKTSNTIAMKAEELDKESFDSYKDFSITDDEQFVIYLKITDYSGNYIYINSDGYIVDKVKSNIILTPDKPNVNNSYNKDVNVAINVIDAEPYSGIKTVDYWIVKDNDTANPTQEGNLYKFTKTNPTQEELLKEWNGSIKVDAEKNNSCNVVVYVRTIDNAGNEDTKSIPLDIDVTAPKIKVTYNNNKDNNGNTYFNESRTATIAITERTHHFDANKATEGIVITAVDSKGNEVKLDASKDISSWETTEGTNADMATHTATIKYLKDANYTFKISYIDEADNVNSSIDTADSVAPYKFTVDKNKPTGTVKAVSEEGREVTWSELVDSLTFGFWSGKKITLTATSNDETSLIDSVKYYKTDEVKALSESKLKEITDWKTFDGFAVVPNEQATVYLKITDKAGNTTYISTDGIIADNISPREEAIAPEVTVTPQKPINGIYKEDVKVDIKVDDPLVGGTYSGLKTVSYKVLNMGKETQSGTLYSFTNNNPSHNELLKTWTGEITVDSKKNNSNDVVIEVYSEDNSLNSSKDKVSIKIDTTAPTIDIKYNNNNTDSEKYYKEDRVATVVITERNFRAEDVKIAITNTDGTLPTISEWKESIGSGNQDNTTHTATINYKADGDYTFKIGYSDLADNKCAGENYEIGTTNPKEFTIDKTSPQISVTYDNNRAQNDKYFNANRTATIVVKEHNFDVRRVEFTQKATKNGATIAIPSTRWNSNGDIHTATISYNADGDYTFDIKMKDMAGNNSLETNYGGSVAAKDFTIDTDISEPQITGVENGRAYKGDIVPVINFSDINYNNYEVRLTRTRMGEKNVDVTKEFIKTLNISGQGASGANDTFKKEQKNDGIYTLYVKVNDKAGNESEKTVTFTANRFGSVYEYSDYLVSLIANGGVYTKGIEKDLVITEYNADRLVGDSLVIQVTRDGNPIEGIKYNISPGISNQVEVGGSGWFQYQYTINKENFSKDGVYKVSIASKDATGNAPENANYKDKSITFRVDSTVPELTSVVGLEKDIINAKEVTVKYTAFDAIGLKSINVYVEGKQQGDAITDFSADMNNYSGDFVITENNAEKNVRIVIEDMAGNITDTDAEDFTSAYEFKKVVTVSTNTFVRWYANKLLFWSSIVGSLVLAAGIWYSIYGRRKKEVEEGK</sequence>
<keyword evidence="3" id="KW-1185">Reference proteome</keyword>
<accession>A0A4S2DDG4</accession>
<feature type="transmembrane region" description="Helical" evidence="1">
    <location>
        <begin position="2323"/>
        <end position="2343"/>
    </location>
</feature>
<evidence type="ECO:0000313" key="3">
    <source>
        <dbReference type="Proteomes" id="UP000306888"/>
    </source>
</evidence>
<proteinExistence type="predicted"/>
<protein>
    <recommendedName>
        <fullName evidence="4">Ig-like domain-containing protein</fullName>
    </recommendedName>
</protein>
<evidence type="ECO:0000256" key="1">
    <source>
        <dbReference type="SAM" id="Phobius"/>
    </source>
</evidence>
<dbReference type="OrthoDB" id="9758209at2"/>
<organism evidence="2 3">
    <name type="scientific">Clostridium sartagoforme</name>
    <dbReference type="NCBI Taxonomy" id="84031"/>
    <lineage>
        <taxon>Bacteria</taxon>
        <taxon>Bacillati</taxon>
        <taxon>Bacillota</taxon>
        <taxon>Clostridia</taxon>
        <taxon>Eubacteriales</taxon>
        <taxon>Clostridiaceae</taxon>
        <taxon>Clostridium</taxon>
    </lineage>
</organism>
<name>A0A4S2DDG4_9CLOT</name>
<evidence type="ECO:0008006" key="4">
    <source>
        <dbReference type="Google" id="ProtNLM"/>
    </source>
</evidence>
<comment type="caution">
    <text evidence="2">The sequence shown here is derived from an EMBL/GenBank/DDBJ whole genome shotgun (WGS) entry which is preliminary data.</text>
</comment>
<keyword evidence="1" id="KW-0812">Transmembrane</keyword>
<dbReference type="Proteomes" id="UP000306888">
    <property type="component" value="Unassembled WGS sequence"/>
</dbReference>